<evidence type="ECO:0000313" key="3">
    <source>
        <dbReference type="EMBL" id="MFF5202026.1"/>
    </source>
</evidence>
<name>A0ABW6VWK4_9ACTN</name>
<accession>A0ABW6VWK4</accession>
<sequence>MSRELSELYRSLAADADAADLGVPEVLRHHTDRRARFRAAGGTLAVALVVVGAVIGAQVVTRPPTSVAVPAGTPTPTPTPSASPSASVTGAPSSPPVSPTTPGRSPGTSTAPGGTGTQPPRTPTSIPDRAFFAVPSANQTGTAPQFRDEAVLPGLCGADIGSEAVVDRRTRLLIYKLPQTPKGYVPDGTYTHSITIYRAGRADDVLDELRQAVRDCPEQKLPGGDTAVRSRQRLLPDSGFGDESVLFEMRSAGQDVNGDPTGVQDVRLVRAIRVGDVVTILWEQGWEGTSSQRAQVDADGRRAVTAIRRWLG</sequence>
<keyword evidence="2" id="KW-0812">Transmembrane</keyword>
<feature type="region of interest" description="Disordered" evidence="1">
    <location>
        <begin position="65"/>
        <end position="128"/>
    </location>
</feature>
<evidence type="ECO:0000313" key="4">
    <source>
        <dbReference type="Proteomes" id="UP001602287"/>
    </source>
</evidence>
<evidence type="ECO:0000256" key="2">
    <source>
        <dbReference type="SAM" id="Phobius"/>
    </source>
</evidence>
<protein>
    <recommendedName>
        <fullName evidence="5">Serine/threonine protein kinase</fullName>
    </recommendedName>
</protein>
<gene>
    <name evidence="3" type="ORF">ACFY3B_20730</name>
</gene>
<comment type="caution">
    <text evidence="3">The sequence shown here is derived from an EMBL/GenBank/DDBJ whole genome shotgun (WGS) entry which is preliminary data.</text>
</comment>
<organism evidence="3 4">
    <name type="scientific">Micromonospora parva</name>
    <dbReference type="NCBI Taxonomy" id="1464048"/>
    <lineage>
        <taxon>Bacteria</taxon>
        <taxon>Bacillati</taxon>
        <taxon>Actinomycetota</taxon>
        <taxon>Actinomycetes</taxon>
        <taxon>Micromonosporales</taxon>
        <taxon>Micromonosporaceae</taxon>
        <taxon>Micromonospora</taxon>
    </lineage>
</organism>
<dbReference type="RefSeq" id="WP_387221487.1">
    <property type="nucleotide sequence ID" value="NZ_JBIAZM010000007.1"/>
</dbReference>
<dbReference type="EMBL" id="JBIAZM010000007">
    <property type="protein sequence ID" value="MFF5202026.1"/>
    <property type="molecule type" value="Genomic_DNA"/>
</dbReference>
<keyword evidence="4" id="KW-1185">Reference proteome</keyword>
<dbReference type="Proteomes" id="UP001602287">
    <property type="component" value="Unassembled WGS sequence"/>
</dbReference>
<evidence type="ECO:0008006" key="5">
    <source>
        <dbReference type="Google" id="ProtNLM"/>
    </source>
</evidence>
<feature type="transmembrane region" description="Helical" evidence="2">
    <location>
        <begin position="37"/>
        <end position="60"/>
    </location>
</feature>
<keyword evidence="2" id="KW-1133">Transmembrane helix</keyword>
<evidence type="ECO:0000256" key="1">
    <source>
        <dbReference type="SAM" id="MobiDB-lite"/>
    </source>
</evidence>
<proteinExistence type="predicted"/>
<keyword evidence="2" id="KW-0472">Membrane</keyword>
<feature type="compositionally biased region" description="Low complexity" evidence="1">
    <location>
        <begin position="100"/>
        <end position="125"/>
    </location>
</feature>
<reference evidence="3 4" key="1">
    <citation type="submission" date="2024-10" db="EMBL/GenBank/DDBJ databases">
        <title>The Natural Products Discovery Center: Release of the First 8490 Sequenced Strains for Exploring Actinobacteria Biosynthetic Diversity.</title>
        <authorList>
            <person name="Kalkreuter E."/>
            <person name="Kautsar S.A."/>
            <person name="Yang D."/>
            <person name="Bader C.D."/>
            <person name="Teijaro C.N."/>
            <person name="Fluegel L."/>
            <person name="Davis C.M."/>
            <person name="Simpson J.R."/>
            <person name="Lauterbach L."/>
            <person name="Steele A.D."/>
            <person name="Gui C."/>
            <person name="Meng S."/>
            <person name="Li G."/>
            <person name="Viehrig K."/>
            <person name="Ye F."/>
            <person name="Su P."/>
            <person name="Kiefer A.F."/>
            <person name="Nichols A."/>
            <person name="Cepeda A.J."/>
            <person name="Yan W."/>
            <person name="Fan B."/>
            <person name="Jiang Y."/>
            <person name="Adhikari A."/>
            <person name="Zheng C.-J."/>
            <person name="Schuster L."/>
            <person name="Cowan T.M."/>
            <person name="Smanski M.J."/>
            <person name="Chevrette M.G."/>
            <person name="De Carvalho L.P.S."/>
            <person name="Shen B."/>
        </authorList>
    </citation>
    <scope>NUCLEOTIDE SEQUENCE [LARGE SCALE GENOMIC DNA]</scope>
    <source>
        <strain evidence="3 4">NPDC000140</strain>
    </source>
</reference>
<feature type="compositionally biased region" description="Low complexity" evidence="1">
    <location>
        <begin position="82"/>
        <end position="92"/>
    </location>
</feature>